<protein>
    <submittedName>
        <fullName evidence="1">DUF1800 domain-containing protein</fullName>
    </submittedName>
</protein>
<evidence type="ECO:0000313" key="1">
    <source>
        <dbReference type="EMBL" id="MBS0123874.1"/>
    </source>
</evidence>
<dbReference type="AlphaFoldDB" id="A0A8J8B7M9"/>
<accession>A0A8J8B7M9</accession>
<dbReference type="Proteomes" id="UP000681356">
    <property type="component" value="Unassembled WGS sequence"/>
</dbReference>
<keyword evidence="2" id="KW-1185">Reference proteome</keyword>
<organism evidence="1 2">
    <name type="scientific">Thetidibacter halocola</name>
    <dbReference type="NCBI Taxonomy" id="2827239"/>
    <lineage>
        <taxon>Bacteria</taxon>
        <taxon>Pseudomonadati</taxon>
        <taxon>Pseudomonadota</taxon>
        <taxon>Alphaproteobacteria</taxon>
        <taxon>Rhodobacterales</taxon>
        <taxon>Roseobacteraceae</taxon>
        <taxon>Thetidibacter</taxon>
    </lineage>
</organism>
<dbReference type="Pfam" id="PF08811">
    <property type="entry name" value="DUF1800"/>
    <property type="match status" value="1"/>
</dbReference>
<gene>
    <name evidence="1" type="ORF">KB874_06965</name>
</gene>
<name>A0A8J8B7M9_9RHOB</name>
<dbReference type="RefSeq" id="WP_212535822.1">
    <property type="nucleotide sequence ID" value="NZ_JAGTUU010000002.1"/>
</dbReference>
<proteinExistence type="predicted"/>
<reference evidence="1" key="1">
    <citation type="submission" date="2021-04" db="EMBL/GenBank/DDBJ databases">
        <authorList>
            <person name="Yoon J."/>
        </authorList>
    </citation>
    <scope>NUCLEOTIDE SEQUENCE</scope>
    <source>
        <strain evidence="1">KMU-90</strain>
    </source>
</reference>
<dbReference type="InterPro" id="IPR014917">
    <property type="entry name" value="DUF1800"/>
</dbReference>
<evidence type="ECO:0000313" key="2">
    <source>
        <dbReference type="Proteomes" id="UP000681356"/>
    </source>
</evidence>
<comment type="caution">
    <text evidence="1">The sequence shown here is derived from an EMBL/GenBank/DDBJ whole genome shotgun (WGS) entry which is preliminary data.</text>
</comment>
<sequence>MPFDPQLAEMRFGCGLSPGVAPPDSVAAMLAGLSAPDSMAARFPVASFAALLPRIAEERALQKRRREVSGTSAEKEARQAIKAARLALNTVAAQALTAHMLRRAHSDTPLRERLEDFWADHFTAQGKEAALRAAGPAYVEEAIRPNVAGRFEDLLIAAATHPLMVHYLDQNRSFGPGSKAARGRGLNENLAREILELHTLGVGGPYTQDDVRQLAELLTGLSFNVEAGRVFLPRRAEPGAETVLGRAYGGAQPGLGDIEAVLRDLGRHPATARHITRKLAVHFVSETPDAALLTSMEEAWLSTEGDLQAVLAALLDHPAAWAGVGRVKRPALFMASACRALALPGTALEGRKPPAVARLFARPMALMGQVWLRPPGPDGFPDADSAWITPQGVATRLQWALTVPQRLVGDLPDPRAFVDTALGGRATGAVRFAAGAAESRADGIGLVLASPAFQRM</sequence>
<dbReference type="EMBL" id="JAGTUU010000002">
    <property type="protein sequence ID" value="MBS0123874.1"/>
    <property type="molecule type" value="Genomic_DNA"/>
</dbReference>